<gene>
    <name evidence="1" type="ORF">L7E55_09445</name>
</gene>
<evidence type="ECO:0000313" key="1">
    <source>
        <dbReference type="EMBL" id="MDF9408579.1"/>
    </source>
</evidence>
<dbReference type="Proteomes" id="UP001154312">
    <property type="component" value="Unassembled WGS sequence"/>
</dbReference>
<proteinExistence type="predicted"/>
<comment type="caution">
    <text evidence="1">The sequence shown here is derived from an EMBL/GenBank/DDBJ whole genome shotgun (WGS) entry which is preliminary data.</text>
</comment>
<evidence type="ECO:0000313" key="2">
    <source>
        <dbReference type="Proteomes" id="UP001154312"/>
    </source>
</evidence>
<accession>A0A9X4H6L9</accession>
<keyword evidence="2" id="KW-1185">Reference proteome</keyword>
<dbReference type="InterPro" id="IPR058292">
    <property type="entry name" value="DUF7986"/>
</dbReference>
<dbReference type="EMBL" id="JAKOAV010000016">
    <property type="protein sequence ID" value="MDF9408579.1"/>
    <property type="molecule type" value="Genomic_DNA"/>
</dbReference>
<organism evidence="1 2">
    <name type="scientific">Pelotomaculum isophthalicicum JI</name>
    <dbReference type="NCBI Taxonomy" id="947010"/>
    <lineage>
        <taxon>Bacteria</taxon>
        <taxon>Bacillati</taxon>
        <taxon>Bacillota</taxon>
        <taxon>Clostridia</taxon>
        <taxon>Eubacteriales</taxon>
        <taxon>Desulfotomaculaceae</taxon>
        <taxon>Pelotomaculum</taxon>
    </lineage>
</organism>
<dbReference type="InterPro" id="IPR004027">
    <property type="entry name" value="SEC_C_motif"/>
</dbReference>
<dbReference type="Pfam" id="PF02810">
    <property type="entry name" value="SEC-C"/>
    <property type="match status" value="1"/>
</dbReference>
<reference evidence="1" key="1">
    <citation type="submission" date="2022-02" db="EMBL/GenBank/DDBJ databases">
        <authorList>
            <person name="Leng L."/>
        </authorList>
    </citation>
    <scope>NUCLEOTIDE SEQUENCE</scope>
    <source>
        <strain evidence="1">JI</strain>
    </source>
</reference>
<sequence>MPRTKKSCPCGSGKPYEKCCGESKACCSLDQVRWRRAGQELRRKLGEFADQPSFAWDAARAQDMYLGCMDQRLMLHDDDFTMERCFEWFIFDFYISRGSTIIETFREEYSHPLSNYENVLVKEWSRSRISLYEVQMVLPGKGLVIKDLLSRKKLVVHDINAAAEIKSGSILLMRVLKVGDEYEFSTSGLALPDWCKEPLLRRLYQDREDYYNNKMKGVRGWGTYLKERSHKINAWVMELGTDNTWFNSESAGMKREQYKIKLPLKDWRELIKHIKCSDEFVITQELRDRTGVCGVLAAWLGESRSIKGLRRVLGNIVLTPRSIVITAGSPKTLSAGKKLFINGFKEFIEDSAEEISYQADVTAEAVAETFPWPEPGYAVVAVSVKEGLAARGYNIEQQRAAAKLWFDYCSKEQPSIRKTAVWAAAVIYAFTRLEKEEELKQQDLAGQYGVASSTISSKYRLLCQSLELVTYDERYSTKGPPLKRLRGNRGEHP</sequence>
<dbReference type="AlphaFoldDB" id="A0A9X4H6L9"/>
<dbReference type="RefSeq" id="WP_277443913.1">
    <property type="nucleotide sequence ID" value="NZ_JAKOAV010000016.1"/>
</dbReference>
<name>A0A9X4H6L9_9FIRM</name>
<dbReference type="Pfam" id="PF25948">
    <property type="entry name" value="DUF7986"/>
    <property type="match status" value="1"/>
</dbReference>
<protein>
    <submittedName>
        <fullName evidence="1">SEC-C domain-containing protein</fullName>
    </submittedName>
</protein>